<keyword evidence="4" id="KW-0349">Heme</keyword>
<dbReference type="Gene3D" id="1.10.630.10">
    <property type="entry name" value="Cytochrome P450"/>
    <property type="match status" value="1"/>
</dbReference>
<dbReference type="AlphaFoldDB" id="A0A8T2Y818"/>
<dbReference type="GO" id="GO:0020037">
    <property type="term" value="F:heme binding"/>
    <property type="evidence" value="ECO:0007669"/>
    <property type="project" value="InterPro"/>
</dbReference>
<dbReference type="InterPro" id="IPR052306">
    <property type="entry name" value="CYP450_71D"/>
</dbReference>
<sequence length="149" mass="16653">MHTGAAKSKTRSVIPSNQGKKSTSRTSFGKKSKDHEAFKSVMGEIMEVSKSFIISDIFLSIKLLHLISGTRRKLKILHQKADQILENIINEDRAREAPSNEIEADDLVHVLLNLLGHGKLEFPLTTDSIKSVNLVITYTIYANLCDFIC</sequence>
<feature type="compositionally biased region" description="Polar residues" evidence="12">
    <location>
        <begin position="11"/>
        <end position="29"/>
    </location>
</feature>
<dbReference type="GO" id="GO:0016705">
    <property type="term" value="F:oxidoreductase activity, acting on paired donors, with incorporation or reduction of molecular oxygen"/>
    <property type="evidence" value="ECO:0007669"/>
    <property type="project" value="InterPro"/>
</dbReference>
<evidence type="ECO:0000256" key="9">
    <source>
        <dbReference type="ARBA" id="ARBA00023004"/>
    </source>
</evidence>
<dbReference type="GO" id="GO:0004497">
    <property type="term" value="F:monooxygenase activity"/>
    <property type="evidence" value="ECO:0007669"/>
    <property type="project" value="UniProtKB-KW"/>
</dbReference>
<keyword evidence="11" id="KW-0472">Membrane</keyword>
<dbReference type="GO" id="GO:0016020">
    <property type="term" value="C:membrane"/>
    <property type="evidence" value="ECO:0007669"/>
    <property type="project" value="UniProtKB-SubCell"/>
</dbReference>
<keyword evidence="8" id="KW-0560">Oxidoreductase</keyword>
<keyword evidence="9" id="KW-0408">Iron</keyword>
<evidence type="ECO:0000256" key="6">
    <source>
        <dbReference type="ARBA" id="ARBA00022723"/>
    </source>
</evidence>
<evidence type="ECO:0000256" key="3">
    <source>
        <dbReference type="ARBA" id="ARBA00010617"/>
    </source>
</evidence>
<evidence type="ECO:0000256" key="7">
    <source>
        <dbReference type="ARBA" id="ARBA00022989"/>
    </source>
</evidence>
<evidence type="ECO:0000313" key="14">
    <source>
        <dbReference type="Proteomes" id="UP000807159"/>
    </source>
</evidence>
<evidence type="ECO:0000256" key="10">
    <source>
        <dbReference type="ARBA" id="ARBA00023033"/>
    </source>
</evidence>
<dbReference type="PANTHER" id="PTHR47953:SF19">
    <property type="entry name" value="OS06G0641600 PROTEIN"/>
    <property type="match status" value="1"/>
</dbReference>
<keyword evidence="5" id="KW-0812">Transmembrane</keyword>
<comment type="cofactor">
    <cofactor evidence="1">
        <name>heme</name>
        <dbReference type="ChEBI" id="CHEBI:30413"/>
    </cofactor>
</comment>
<proteinExistence type="inferred from homology"/>
<evidence type="ECO:0000256" key="12">
    <source>
        <dbReference type="SAM" id="MobiDB-lite"/>
    </source>
</evidence>
<keyword evidence="7" id="KW-1133">Transmembrane helix</keyword>
<comment type="similarity">
    <text evidence="3">Belongs to the cytochrome P450 family.</text>
</comment>
<gene>
    <name evidence="13" type="ORF">H0E87_016155</name>
</gene>
<reference evidence="13" key="1">
    <citation type="journal article" date="2021" name="J. Hered.">
        <title>Genome Assembly of Salicaceae Populus deltoides (Eastern Cottonwood) I-69 Based on Nanopore Sequencing and Hi-C Technologies.</title>
        <authorList>
            <person name="Bai S."/>
            <person name="Wu H."/>
            <person name="Zhang J."/>
            <person name="Pan Z."/>
            <person name="Zhao W."/>
            <person name="Li Z."/>
            <person name="Tong C."/>
        </authorList>
    </citation>
    <scope>NUCLEOTIDE SEQUENCE</scope>
    <source>
        <tissue evidence="13">Leaf</tissue>
    </source>
</reference>
<evidence type="ECO:0000313" key="13">
    <source>
        <dbReference type="EMBL" id="KAH8501226.1"/>
    </source>
</evidence>
<feature type="region of interest" description="Disordered" evidence="12">
    <location>
        <begin position="1"/>
        <end position="33"/>
    </location>
</feature>
<evidence type="ECO:0000256" key="1">
    <source>
        <dbReference type="ARBA" id="ARBA00001971"/>
    </source>
</evidence>
<organism evidence="13 14">
    <name type="scientific">Populus deltoides</name>
    <name type="common">Eastern poplar</name>
    <name type="synonym">Eastern cottonwood</name>
    <dbReference type="NCBI Taxonomy" id="3696"/>
    <lineage>
        <taxon>Eukaryota</taxon>
        <taxon>Viridiplantae</taxon>
        <taxon>Streptophyta</taxon>
        <taxon>Embryophyta</taxon>
        <taxon>Tracheophyta</taxon>
        <taxon>Spermatophyta</taxon>
        <taxon>Magnoliopsida</taxon>
        <taxon>eudicotyledons</taxon>
        <taxon>Gunneridae</taxon>
        <taxon>Pentapetalae</taxon>
        <taxon>rosids</taxon>
        <taxon>fabids</taxon>
        <taxon>Malpighiales</taxon>
        <taxon>Salicaceae</taxon>
        <taxon>Saliceae</taxon>
        <taxon>Populus</taxon>
    </lineage>
</organism>
<dbReference type="GO" id="GO:0005506">
    <property type="term" value="F:iron ion binding"/>
    <property type="evidence" value="ECO:0007669"/>
    <property type="project" value="InterPro"/>
</dbReference>
<keyword evidence="6" id="KW-0479">Metal-binding</keyword>
<evidence type="ECO:0000256" key="2">
    <source>
        <dbReference type="ARBA" id="ARBA00004167"/>
    </source>
</evidence>
<dbReference type="EMBL" id="JACEGQ020000008">
    <property type="protein sequence ID" value="KAH8501226.1"/>
    <property type="molecule type" value="Genomic_DNA"/>
</dbReference>
<evidence type="ECO:0000256" key="4">
    <source>
        <dbReference type="ARBA" id="ARBA00022617"/>
    </source>
</evidence>
<accession>A0A8T2Y818</accession>
<dbReference type="PANTHER" id="PTHR47953">
    <property type="entry name" value="OS08G0105600 PROTEIN"/>
    <property type="match status" value="1"/>
</dbReference>
<evidence type="ECO:0000256" key="8">
    <source>
        <dbReference type="ARBA" id="ARBA00023002"/>
    </source>
</evidence>
<evidence type="ECO:0000256" key="11">
    <source>
        <dbReference type="ARBA" id="ARBA00023136"/>
    </source>
</evidence>
<keyword evidence="10" id="KW-0503">Monooxygenase</keyword>
<keyword evidence="14" id="KW-1185">Reference proteome</keyword>
<comment type="caution">
    <text evidence="13">The sequence shown here is derived from an EMBL/GenBank/DDBJ whole genome shotgun (WGS) entry which is preliminary data.</text>
</comment>
<dbReference type="Proteomes" id="UP000807159">
    <property type="component" value="Chromosome 8"/>
</dbReference>
<evidence type="ECO:0000256" key="5">
    <source>
        <dbReference type="ARBA" id="ARBA00022692"/>
    </source>
</evidence>
<dbReference type="SUPFAM" id="SSF48264">
    <property type="entry name" value="Cytochrome P450"/>
    <property type="match status" value="1"/>
</dbReference>
<protein>
    <submittedName>
        <fullName evidence="13">Uncharacterized protein</fullName>
    </submittedName>
</protein>
<comment type="subcellular location">
    <subcellularLocation>
        <location evidence="2">Membrane</location>
        <topology evidence="2">Single-pass membrane protein</topology>
    </subcellularLocation>
</comment>
<name>A0A8T2Y818_POPDE</name>
<dbReference type="InterPro" id="IPR036396">
    <property type="entry name" value="Cyt_P450_sf"/>
</dbReference>